<proteinExistence type="predicted"/>
<organism evidence="1 2">
    <name type="scientific">Candidatus Pantoea formicae</name>
    <dbReference type="NCBI Taxonomy" id="2608355"/>
    <lineage>
        <taxon>Bacteria</taxon>
        <taxon>Pseudomonadati</taxon>
        <taxon>Pseudomonadota</taxon>
        <taxon>Gammaproteobacteria</taxon>
        <taxon>Enterobacterales</taxon>
        <taxon>Erwiniaceae</taxon>
        <taxon>Pantoea</taxon>
    </lineage>
</organism>
<dbReference type="Proteomes" id="UP000780690">
    <property type="component" value="Unassembled WGS sequence"/>
</dbReference>
<reference evidence="1 2" key="1">
    <citation type="journal article" date="2019" name="bioRxiv">
        <title>Bacteria contribute to plant secondary compound degradation in a generalist herbivore system.</title>
        <authorList>
            <person name="Francoeur C.B."/>
            <person name="Khadempour L."/>
            <person name="Moreira-Soto R.D."/>
            <person name="Gotting K."/>
            <person name="Book A.J."/>
            <person name="Pinto-Tomas A.A."/>
            <person name="Keefover-Ring K."/>
            <person name="Currie C.R."/>
        </authorList>
    </citation>
    <scope>NUCLEOTIDE SEQUENCE [LARGE SCALE GENOMIC DNA]</scope>
    <source>
        <strain evidence="1 2">Acro-805</strain>
    </source>
</reference>
<accession>A0ABX0R2T4</accession>
<gene>
    <name evidence="1" type="ORF">F3J38_26425</name>
</gene>
<protein>
    <submittedName>
        <fullName evidence="1">Uncharacterized protein</fullName>
    </submittedName>
</protein>
<dbReference type="EMBL" id="VWXD01000018">
    <property type="protein sequence ID" value="NIF03542.1"/>
    <property type="molecule type" value="Genomic_DNA"/>
</dbReference>
<keyword evidence="2" id="KW-1185">Reference proteome</keyword>
<sequence length="63" mass="7059">MARALPPTYLPVSPSCLAEKLREIADMLEVRSPFIRAAERHCATGSRGEPLTIIRIEIQEQPE</sequence>
<evidence type="ECO:0000313" key="2">
    <source>
        <dbReference type="Proteomes" id="UP000780690"/>
    </source>
</evidence>
<evidence type="ECO:0000313" key="1">
    <source>
        <dbReference type="EMBL" id="NIF03542.1"/>
    </source>
</evidence>
<comment type="caution">
    <text evidence="1">The sequence shown here is derived from an EMBL/GenBank/DDBJ whole genome shotgun (WGS) entry which is preliminary data.</text>
</comment>
<name>A0ABX0R2T4_9GAMM</name>